<dbReference type="PROSITE" id="PS50206">
    <property type="entry name" value="RHODANESE_3"/>
    <property type="match status" value="1"/>
</dbReference>
<dbReference type="Pfam" id="PF00581">
    <property type="entry name" value="Rhodanese"/>
    <property type="match status" value="1"/>
</dbReference>
<name>A0A9N9U0X2_9HYPO</name>
<dbReference type="OrthoDB" id="10259545at2759"/>
<dbReference type="PANTHER" id="PTHR10314">
    <property type="entry name" value="CYSTATHIONINE BETA-SYNTHASE"/>
    <property type="match status" value="1"/>
</dbReference>
<dbReference type="EMBL" id="CABFNO020001297">
    <property type="protein sequence ID" value="CAG9977415.1"/>
    <property type="molecule type" value="Genomic_DNA"/>
</dbReference>
<evidence type="ECO:0000313" key="3">
    <source>
        <dbReference type="Proteomes" id="UP000754883"/>
    </source>
</evidence>
<dbReference type="InterPro" id="IPR001926">
    <property type="entry name" value="TrpB-like_PALP"/>
</dbReference>
<accession>A0A9N9U0X2</accession>
<evidence type="ECO:0000313" key="2">
    <source>
        <dbReference type="EMBL" id="CAG9977415.1"/>
    </source>
</evidence>
<reference evidence="2 3" key="2">
    <citation type="submission" date="2021-10" db="EMBL/GenBank/DDBJ databases">
        <authorList>
            <person name="Piombo E."/>
        </authorList>
    </citation>
    <scope>NUCLEOTIDE SEQUENCE [LARGE SCALE GENOMIC DNA]</scope>
</reference>
<sequence length="516" mass="56851">MERHGNMNVFKGPESMRSYFDPDFAPPLPLVEIPDRLNPLRKDGVRIYAKMMTALPCQNVKNLPALNMLLQAGPKAEGKAIVECSSGSTVISVAMCARVLHGNDNVHAFVSNKTERSRLRTLQFFGLKPQVTSPWALRELWLIAASRHLYGGPGQPEVLDPRGEIQRLKHWSQKSNDTWNPGQYENMDNPDSHVRWTGPQLIVQLPEINVFCSGMGSAGCITGVGKYLKDKKPSVTVVGICNKTADAIPGPRPSALFEKVEFPWKRVTDAVREVSSIEAYRLSMLLSREGLICGPSSGMALQGLLDFLEDEKASGRLQSHADAATGDVSCVFLCCDLPYQYMDKYFEKLTADADFHSIENEELTAIDQGPYSPEWELTLEQATAIAKVRQFALIGDTDERNGYMTPSSIPVIDLRAASDFNSLHIYGSINKPLNSLASNTESPFNQKSILCDQAKDIECIIKGLSEGNAAPILVVCYNGETSRLACSMLRHRGMESYSLKGGFSASVPVEFAKVHT</sequence>
<feature type="domain" description="Rhodanese" evidence="1">
    <location>
        <begin position="405"/>
        <end position="515"/>
    </location>
</feature>
<dbReference type="InterPro" id="IPR036052">
    <property type="entry name" value="TrpB-like_PALP_sf"/>
</dbReference>
<comment type="caution">
    <text evidence="2">The sequence shown here is derived from an EMBL/GenBank/DDBJ whole genome shotgun (WGS) entry which is preliminary data.</text>
</comment>
<dbReference type="Gene3D" id="3.40.50.1100">
    <property type="match status" value="2"/>
</dbReference>
<dbReference type="AlphaFoldDB" id="A0A9N9U0X2"/>
<dbReference type="Gene3D" id="3.40.250.10">
    <property type="entry name" value="Rhodanese-like domain"/>
    <property type="match status" value="1"/>
</dbReference>
<dbReference type="SUPFAM" id="SSF53686">
    <property type="entry name" value="Tryptophan synthase beta subunit-like PLP-dependent enzymes"/>
    <property type="match status" value="1"/>
</dbReference>
<gene>
    <name evidence="2" type="ORF">CBYS24578_00018531</name>
</gene>
<keyword evidence="3" id="KW-1185">Reference proteome</keyword>
<dbReference type="InterPro" id="IPR001763">
    <property type="entry name" value="Rhodanese-like_dom"/>
</dbReference>
<dbReference type="SMART" id="SM00450">
    <property type="entry name" value="RHOD"/>
    <property type="match status" value="1"/>
</dbReference>
<reference evidence="3" key="1">
    <citation type="submission" date="2019-06" db="EMBL/GenBank/DDBJ databases">
        <authorList>
            <person name="Broberg M."/>
        </authorList>
    </citation>
    <scope>NUCLEOTIDE SEQUENCE [LARGE SCALE GENOMIC DNA]</scope>
</reference>
<proteinExistence type="predicted"/>
<dbReference type="InterPro" id="IPR036873">
    <property type="entry name" value="Rhodanese-like_dom_sf"/>
</dbReference>
<organism evidence="2 3">
    <name type="scientific">Clonostachys byssicola</name>
    <dbReference type="NCBI Taxonomy" id="160290"/>
    <lineage>
        <taxon>Eukaryota</taxon>
        <taxon>Fungi</taxon>
        <taxon>Dikarya</taxon>
        <taxon>Ascomycota</taxon>
        <taxon>Pezizomycotina</taxon>
        <taxon>Sordariomycetes</taxon>
        <taxon>Hypocreomycetidae</taxon>
        <taxon>Hypocreales</taxon>
        <taxon>Bionectriaceae</taxon>
        <taxon>Clonostachys</taxon>
    </lineage>
</organism>
<protein>
    <recommendedName>
        <fullName evidence="1">Rhodanese domain-containing protein</fullName>
    </recommendedName>
</protein>
<dbReference type="Pfam" id="PF00291">
    <property type="entry name" value="PALP"/>
    <property type="match status" value="1"/>
</dbReference>
<dbReference type="SUPFAM" id="SSF52821">
    <property type="entry name" value="Rhodanese/Cell cycle control phosphatase"/>
    <property type="match status" value="1"/>
</dbReference>
<dbReference type="CDD" id="cd00158">
    <property type="entry name" value="RHOD"/>
    <property type="match status" value="1"/>
</dbReference>
<evidence type="ECO:0000259" key="1">
    <source>
        <dbReference type="PROSITE" id="PS50206"/>
    </source>
</evidence>
<dbReference type="InterPro" id="IPR050214">
    <property type="entry name" value="Cys_Synth/Cystath_Beta-Synth"/>
</dbReference>
<dbReference type="Proteomes" id="UP000754883">
    <property type="component" value="Unassembled WGS sequence"/>
</dbReference>